<keyword evidence="7" id="KW-1185">Reference proteome</keyword>
<keyword evidence="2" id="KW-0813">Transport</keyword>
<dbReference type="PRINTS" id="PR00337">
    <property type="entry name" value="LEUILEVALBP"/>
</dbReference>
<evidence type="ECO:0000256" key="4">
    <source>
        <dbReference type="ARBA" id="ARBA00022970"/>
    </source>
</evidence>
<comment type="caution">
    <text evidence="6">The sequence shown here is derived from an EMBL/GenBank/DDBJ whole genome shotgun (WGS) entry which is preliminary data.</text>
</comment>
<dbReference type="Proteomes" id="UP000003697">
    <property type="component" value="Unassembled WGS sequence"/>
</dbReference>
<evidence type="ECO:0000256" key="2">
    <source>
        <dbReference type="ARBA" id="ARBA00022448"/>
    </source>
</evidence>
<dbReference type="InterPro" id="IPR000709">
    <property type="entry name" value="Leu_Ile_Val-bd"/>
</dbReference>
<sequence>MDFFKKILRRNLMSKKITLIVLAFFASIFLVACGKSPDVTANAKGTKIGDTIKIGVNMELTGAVAAYGKAEQNGIKLAVDEINKAGGVDGKKLELVTKDNKSENAEASTSSTNLAIQSNVNAIVGPATSGAVAAASLVSQKTGVPLLTPSGTQDDLTVDTNGAKKFVFRTTFKDSYQGKVLAAYSYSNLNAKKVVLYYDNASDYAKGIADEFKREYKGQIVTEATFASGDKDYQSALTKFKDLDYDAIVMPGYYTETGIITKQARDLGIDKPILGPDGFSDAKFTELAGKKNASNVYYVSGYSTNVALSDKASGFIEAYKKAYNTEPNMFAALAYDSVYMIAEASKDTKTSVDIADNLAHLKNFVGVTGKMTIDKDHNPIKAALMVKRDNGEEVSAEAVEIEK</sequence>
<protein>
    <submittedName>
        <fullName evidence="6">Receptor family ligand-binding protein</fullName>
    </submittedName>
</protein>
<gene>
    <name evidence="6" type="primary">livJ</name>
    <name evidence="6" type="ORF">HMPREF9425_1545</name>
</gene>
<dbReference type="InterPro" id="IPR028081">
    <property type="entry name" value="Leu-bd"/>
</dbReference>
<evidence type="ECO:0000259" key="5">
    <source>
        <dbReference type="Pfam" id="PF13458"/>
    </source>
</evidence>
<dbReference type="PROSITE" id="PS51257">
    <property type="entry name" value="PROKAR_LIPOPROTEIN"/>
    <property type="match status" value="1"/>
</dbReference>
<evidence type="ECO:0000256" key="1">
    <source>
        <dbReference type="ARBA" id="ARBA00010062"/>
    </source>
</evidence>
<keyword evidence="6" id="KW-0675">Receptor</keyword>
<reference evidence="6 7" key="1">
    <citation type="submission" date="2011-01" db="EMBL/GenBank/DDBJ databases">
        <authorList>
            <person name="Muzny D."/>
            <person name="Qin X."/>
            <person name="Buhay C."/>
            <person name="Dugan-Rocha S."/>
            <person name="Ding Y."/>
            <person name="Chen G."/>
            <person name="Hawes A."/>
            <person name="Holder M."/>
            <person name="Jhangiani S."/>
            <person name="Johnson A."/>
            <person name="Khan Z."/>
            <person name="Li Z."/>
            <person name="Liu W."/>
            <person name="Liu X."/>
            <person name="Perez L."/>
            <person name="Shen H."/>
            <person name="Wang Q."/>
            <person name="Watt J."/>
            <person name="Xi L."/>
            <person name="Xin Y."/>
            <person name="Zhou J."/>
            <person name="Deng J."/>
            <person name="Jiang H."/>
            <person name="Liu Y."/>
            <person name="Qu J."/>
            <person name="Song X.-Z."/>
            <person name="Zhang L."/>
            <person name="Villasana D."/>
            <person name="Johnson A."/>
            <person name="Liu J."/>
            <person name="Liyanage D."/>
            <person name="Lorensuhewa L."/>
            <person name="Robinson T."/>
            <person name="Song A."/>
            <person name="Song B.-B."/>
            <person name="Dinh H."/>
            <person name="Thornton R."/>
            <person name="Coyle M."/>
            <person name="Francisco L."/>
            <person name="Jackson L."/>
            <person name="Javaid M."/>
            <person name="Korchina V."/>
            <person name="Kovar C."/>
            <person name="Mata R."/>
            <person name="Mathew T."/>
            <person name="Ngo R."/>
            <person name="Nguyen L."/>
            <person name="Nguyen N."/>
            <person name="Okwuonu G."/>
            <person name="Ongeri F."/>
            <person name="Pham C."/>
            <person name="Simmons D."/>
            <person name="Wilczek-Boney K."/>
            <person name="Hale W."/>
            <person name="Jakkamsetti A."/>
            <person name="Pham P."/>
            <person name="Ruth R."/>
            <person name="San Lucas F."/>
            <person name="Warren J."/>
            <person name="Zhang J."/>
            <person name="Zhao Z."/>
            <person name="Zhou C."/>
            <person name="Zhu D."/>
            <person name="Lee S."/>
            <person name="Bess C."/>
            <person name="Blankenburg K."/>
            <person name="Forbes L."/>
            <person name="Fu Q."/>
            <person name="Gubbala S."/>
            <person name="Hirani K."/>
            <person name="Jayaseelan J.C."/>
            <person name="Lara F."/>
            <person name="Munidasa M."/>
            <person name="Palculict T."/>
            <person name="Patil S."/>
            <person name="Pu L.-L."/>
            <person name="Saada N."/>
            <person name="Tang L."/>
            <person name="Weissenberger G."/>
            <person name="Zhu Y."/>
            <person name="Hemphill L."/>
            <person name="Shang Y."/>
            <person name="Youmans B."/>
            <person name="Ayvaz T."/>
            <person name="Ross M."/>
            <person name="Santibanez J."/>
            <person name="Aqrawi P."/>
            <person name="Gross S."/>
            <person name="Joshi V."/>
            <person name="Fowler G."/>
            <person name="Nazareth L."/>
            <person name="Reid J."/>
            <person name="Worley K."/>
            <person name="Petrosino J."/>
            <person name="Highlander S."/>
            <person name="Gibbs R."/>
        </authorList>
    </citation>
    <scope>NUCLEOTIDE SEQUENCE [LARGE SCALE GENOMIC DNA]</scope>
    <source>
        <strain evidence="6 7">ATCC 49124</strain>
    </source>
</reference>
<dbReference type="SUPFAM" id="SSF53822">
    <property type="entry name" value="Periplasmic binding protein-like I"/>
    <property type="match status" value="1"/>
</dbReference>
<dbReference type="CDD" id="cd06347">
    <property type="entry name" value="PBP1_ABC_LivK_ligand_binding-like"/>
    <property type="match status" value="1"/>
</dbReference>
<dbReference type="InterPro" id="IPR028082">
    <property type="entry name" value="Peripla_BP_I"/>
</dbReference>
<evidence type="ECO:0000313" key="6">
    <source>
        <dbReference type="EMBL" id="EFX95548.1"/>
    </source>
</evidence>
<dbReference type="PANTHER" id="PTHR30483">
    <property type="entry name" value="LEUCINE-SPECIFIC-BINDING PROTEIN"/>
    <property type="match status" value="1"/>
</dbReference>
<evidence type="ECO:0000313" key="7">
    <source>
        <dbReference type="Proteomes" id="UP000003697"/>
    </source>
</evidence>
<comment type="similarity">
    <text evidence="1">Belongs to the leucine-binding protein family.</text>
</comment>
<dbReference type="Gene3D" id="3.40.50.2300">
    <property type="match status" value="2"/>
</dbReference>
<organism evidence="6 7">
    <name type="scientific">Streptococcus vestibularis ATCC 49124</name>
    <dbReference type="NCBI Taxonomy" id="889206"/>
    <lineage>
        <taxon>Bacteria</taxon>
        <taxon>Bacillati</taxon>
        <taxon>Bacillota</taxon>
        <taxon>Bacilli</taxon>
        <taxon>Lactobacillales</taxon>
        <taxon>Streptococcaceae</taxon>
        <taxon>Streptococcus</taxon>
    </lineage>
</organism>
<proteinExistence type="inferred from homology"/>
<evidence type="ECO:0000256" key="3">
    <source>
        <dbReference type="ARBA" id="ARBA00022729"/>
    </source>
</evidence>
<dbReference type="PANTHER" id="PTHR30483:SF6">
    <property type="entry name" value="PERIPLASMIC BINDING PROTEIN OF ABC TRANSPORTER FOR NATURAL AMINO ACIDS"/>
    <property type="match status" value="1"/>
</dbReference>
<dbReference type="Pfam" id="PF13458">
    <property type="entry name" value="Peripla_BP_6"/>
    <property type="match status" value="1"/>
</dbReference>
<feature type="domain" description="Leucine-binding protein" evidence="5">
    <location>
        <begin position="51"/>
        <end position="389"/>
    </location>
</feature>
<accession>A0ABN0CFC5</accession>
<keyword evidence="4" id="KW-0029">Amino-acid transport</keyword>
<dbReference type="InterPro" id="IPR051010">
    <property type="entry name" value="BCAA_transport"/>
</dbReference>
<dbReference type="EMBL" id="AEVI01000072">
    <property type="protein sequence ID" value="EFX95548.1"/>
    <property type="molecule type" value="Genomic_DNA"/>
</dbReference>
<name>A0ABN0CFC5_STRVE</name>
<keyword evidence="3" id="KW-0732">Signal</keyword>